<dbReference type="InterPro" id="IPR003594">
    <property type="entry name" value="HATPase_dom"/>
</dbReference>
<dbReference type="AlphaFoldDB" id="A0A7X9XU47"/>
<dbReference type="FunFam" id="1.10.287.130:FF:000001">
    <property type="entry name" value="Two-component sensor histidine kinase"/>
    <property type="match status" value="1"/>
</dbReference>
<evidence type="ECO:0000256" key="12">
    <source>
        <dbReference type="SAM" id="Phobius"/>
    </source>
</evidence>
<dbReference type="InterPro" id="IPR036890">
    <property type="entry name" value="HATPase_C_sf"/>
</dbReference>
<evidence type="ECO:0000256" key="1">
    <source>
        <dbReference type="ARBA" id="ARBA00000085"/>
    </source>
</evidence>
<dbReference type="InterPro" id="IPR003661">
    <property type="entry name" value="HisK_dim/P_dom"/>
</dbReference>
<feature type="domain" description="Histidine kinase" evidence="13">
    <location>
        <begin position="291"/>
        <end position="506"/>
    </location>
</feature>
<sequence length="600" mass="63643">MAAEDRGAAGVVKQKKPGPDAPAATADAEPLVGSKFSARWRIVMWIMVLLGIVLFTIILTTRTIMLSDVEAGANAQVEQEVEEFRRFAVEGIDPETGEPFDTSTRLFEVFLSRQIPEDDEVIAGIVGDRVMQIDRGTGPEGLGADGLIADGELLRAVRDAGASSGILESEEYGRVHWGTVALTGDPDSDHLVVAAFTSAAREGVHHQVRIISVVAVGGLLLTLLIAWLVAGQILAPVREVRRVAARIQDTDLSQRVPVTGRDDIAELALTFNGMLDRLETSYATQRRFIDDAGHELRTPITVIRGQLELLEGASGEERERSIRLATTELDRMSRIVSELLTLARAERSDFVVPEATDVADLTLELESKAQALGDREWLVEEIAESTAVIDPEKIMQAMLQIASNAVDHTEEGSAIRIGSRVTGSGDQRLLRLWITDSGPGLSAYDARHVFDRFSRGTGGGAKRNKGGAGLGLSIVKAIADAHRGSAWVTSKEVEGATFGLELPAGPAPATPRDAGDAGGAGASPGESWAIDPGSENRTRPDDPDPPTNPFPPVNPDAAQNAGPDSAPGATEPTTTGPAGNPNTTDPTTSNPTTTDPKEPS</sequence>
<dbReference type="PANTHER" id="PTHR45436">
    <property type="entry name" value="SENSOR HISTIDINE KINASE YKOH"/>
    <property type="match status" value="1"/>
</dbReference>
<evidence type="ECO:0000313" key="16">
    <source>
        <dbReference type="Proteomes" id="UP000589552"/>
    </source>
</evidence>
<dbReference type="SUPFAM" id="SSF47384">
    <property type="entry name" value="Homodimeric domain of signal transducing histidine kinase"/>
    <property type="match status" value="1"/>
</dbReference>
<dbReference type="InterPro" id="IPR005467">
    <property type="entry name" value="His_kinase_dom"/>
</dbReference>
<feature type="region of interest" description="Disordered" evidence="11">
    <location>
        <begin position="1"/>
        <end position="27"/>
    </location>
</feature>
<dbReference type="CDD" id="cd06225">
    <property type="entry name" value="HAMP"/>
    <property type="match status" value="1"/>
</dbReference>
<proteinExistence type="predicted"/>
<keyword evidence="5" id="KW-0808">Transferase</keyword>
<evidence type="ECO:0000259" key="13">
    <source>
        <dbReference type="PROSITE" id="PS50109"/>
    </source>
</evidence>
<dbReference type="GO" id="GO:0000155">
    <property type="term" value="F:phosphorelay sensor kinase activity"/>
    <property type="evidence" value="ECO:0007669"/>
    <property type="project" value="InterPro"/>
</dbReference>
<feature type="transmembrane region" description="Helical" evidence="12">
    <location>
        <begin position="210"/>
        <end position="230"/>
    </location>
</feature>
<dbReference type="Pfam" id="PF00672">
    <property type="entry name" value="HAMP"/>
    <property type="match status" value="1"/>
</dbReference>
<dbReference type="InterPro" id="IPR036097">
    <property type="entry name" value="HisK_dim/P_sf"/>
</dbReference>
<dbReference type="InterPro" id="IPR050428">
    <property type="entry name" value="TCS_sensor_his_kinase"/>
</dbReference>
<comment type="caution">
    <text evidence="15">The sequence shown here is derived from an EMBL/GenBank/DDBJ whole genome shotgun (WGS) entry which is preliminary data.</text>
</comment>
<keyword evidence="8 12" id="KW-1133">Transmembrane helix</keyword>
<evidence type="ECO:0000256" key="3">
    <source>
        <dbReference type="ARBA" id="ARBA00012438"/>
    </source>
</evidence>
<comment type="catalytic activity">
    <reaction evidence="1">
        <text>ATP + protein L-histidine = ADP + protein N-phospho-L-histidine.</text>
        <dbReference type="EC" id="2.7.13.3"/>
    </reaction>
</comment>
<dbReference type="PRINTS" id="PR00344">
    <property type="entry name" value="BCTRLSENSOR"/>
</dbReference>
<reference evidence="15 16" key="1">
    <citation type="submission" date="2020-04" db="EMBL/GenBank/DDBJ databases">
        <authorList>
            <person name="Hitch T.C.A."/>
            <person name="Wylensek D."/>
            <person name="Clavel T."/>
        </authorList>
    </citation>
    <scope>NUCLEOTIDE SEQUENCE [LARGE SCALE GENOMIC DNA]</scope>
    <source>
        <strain evidence="15 16">BL-383-APC-2I</strain>
    </source>
</reference>
<keyword evidence="4" id="KW-0597">Phosphoprotein</keyword>
<keyword evidence="7 15" id="KW-0418">Kinase</keyword>
<dbReference type="PROSITE" id="PS50109">
    <property type="entry name" value="HIS_KIN"/>
    <property type="match status" value="1"/>
</dbReference>
<dbReference type="Proteomes" id="UP000589552">
    <property type="component" value="Unassembled WGS sequence"/>
</dbReference>
<evidence type="ECO:0000256" key="6">
    <source>
        <dbReference type="ARBA" id="ARBA00022692"/>
    </source>
</evidence>
<dbReference type="SUPFAM" id="SSF158472">
    <property type="entry name" value="HAMP domain-like"/>
    <property type="match status" value="1"/>
</dbReference>
<dbReference type="EMBL" id="JABAGA010000009">
    <property type="protein sequence ID" value="NMF10294.1"/>
    <property type="molecule type" value="Genomic_DNA"/>
</dbReference>
<evidence type="ECO:0000256" key="8">
    <source>
        <dbReference type="ARBA" id="ARBA00022989"/>
    </source>
</evidence>
<dbReference type="Gene3D" id="1.10.287.130">
    <property type="match status" value="1"/>
</dbReference>
<feature type="compositionally biased region" description="Pro residues" evidence="11">
    <location>
        <begin position="545"/>
        <end position="554"/>
    </location>
</feature>
<dbReference type="PROSITE" id="PS50885">
    <property type="entry name" value="HAMP"/>
    <property type="match status" value="1"/>
</dbReference>
<dbReference type="Pfam" id="PF00512">
    <property type="entry name" value="HisKA"/>
    <property type="match status" value="1"/>
</dbReference>
<dbReference type="Gene3D" id="6.10.340.10">
    <property type="match status" value="1"/>
</dbReference>
<comment type="subcellular location">
    <subcellularLocation>
        <location evidence="2">Cell membrane</location>
    </subcellularLocation>
</comment>
<dbReference type="EC" id="2.7.13.3" evidence="3"/>
<dbReference type="RefSeq" id="WP_168938423.1">
    <property type="nucleotide sequence ID" value="NZ_JABAGA010000009.1"/>
</dbReference>
<dbReference type="PANTHER" id="PTHR45436:SF5">
    <property type="entry name" value="SENSOR HISTIDINE KINASE TRCS"/>
    <property type="match status" value="1"/>
</dbReference>
<dbReference type="SMART" id="SM00388">
    <property type="entry name" value="HisKA"/>
    <property type="match status" value="1"/>
</dbReference>
<protein>
    <recommendedName>
        <fullName evidence="3">histidine kinase</fullName>
        <ecNumber evidence="3">2.7.13.3</ecNumber>
    </recommendedName>
</protein>
<dbReference type="SMART" id="SM00304">
    <property type="entry name" value="HAMP"/>
    <property type="match status" value="1"/>
</dbReference>
<dbReference type="SUPFAM" id="SSF55874">
    <property type="entry name" value="ATPase domain of HSP90 chaperone/DNA topoisomerase II/histidine kinase"/>
    <property type="match status" value="1"/>
</dbReference>
<evidence type="ECO:0000256" key="2">
    <source>
        <dbReference type="ARBA" id="ARBA00004236"/>
    </source>
</evidence>
<gene>
    <name evidence="15" type="ORF">HF852_11920</name>
</gene>
<keyword evidence="10 12" id="KW-0472">Membrane</keyword>
<feature type="compositionally biased region" description="Low complexity" evidence="11">
    <location>
        <begin position="566"/>
        <end position="594"/>
    </location>
</feature>
<evidence type="ECO:0000256" key="4">
    <source>
        <dbReference type="ARBA" id="ARBA00022553"/>
    </source>
</evidence>
<evidence type="ECO:0000256" key="10">
    <source>
        <dbReference type="ARBA" id="ARBA00023136"/>
    </source>
</evidence>
<organism evidence="15 16">
    <name type="scientific">Corynebacterium xerosis</name>
    <dbReference type="NCBI Taxonomy" id="1725"/>
    <lineage>
        <taxon>Bacteria</taxon>
        <taxon>Bacillati</taxon>
        <taxon>Actinomycetota</taxon>
        <taxon>Actinomycetes</taxon>
        <taxon>Mycobacteriales</taxon>
        <taxon>Corynebacteriaceae</taxon>
        <taxon>Corynebacterium</taxon>
    </lineage>
</organism>
<feature type="region of interest" description="Disordered" evidence="11">
    <location>
        <begin position="500"/>
        <end position="600"/>
    </location>
</feature>
<dbReference type="GO" id="GO:0005886">
    <property type="term" value="C:plasma membrane"/>
    <property type="evidence" value="ECO:0007669"/>
    <property type="project" value="UniProtKB-SubCell"/>
</dbReference>
<dbReference type="CDD" id="cd00082">
    <property type="entry name" value="HisKA"/>
    <property type="match status" value="1"/>
</dbReference>
<evidence type="ECO:0000313" key="15">
    <source>
        <dbReference type="EMBL" id="NMF10294.1"/>
    </source>
</evidence>
<keyword evidence="6 12" id="KW-0812">Transmembrane</keyword>
<evidence type="ECO:0000259" key="14">
    <source>
        <dbReference type="PROSITE" id="PS50885"/>
    </source>
</evidence>
<dbReference type="Gene3D" id="3.30.565.10">
    <property type="entry name" value="Histidine kinase-like ATPase, C-terminal domain"/>
    <property type="match status" value="1"/>
</dbReference>
<evidence type="ECO:0000256" key="7">
    <source>
        <dbReference type="ARBA" id="ARBA00022777"/>
    </source>
</evidence>
<dbReference type="InterPro" id="IPR004358">
    <property type="entry name" value="Sig_transdc_His_kin-like_C"/>
</dbReference>
<name>A0A7X9XU47_9CORY</name>
<evidence type="ECO:0000256" key="9">
    <source>
        <dbReference type="ARBA" id="ARBA00023012"/>
    </source>
</evidence>
<evidence type="ECO:0000256" key="5">
    <source>
        <dbReference type="ARBA" id="ARBA00022679"/>
    </source>
</evidence>
<dbReference type="Pfam" id="PF02518">
    <property type="entry name" value="HATPase_c"/>
    <property type="match status" value="1"/>
</dbReference>
<dbReference type="InterPro" id="IPR003660">
    <property type="entry name" value="HAMP_dom"/>
</dbReference>
<dbReference type="SMART" id="SM00387">
    <property type="entry name" value="HATPase_c"/>
    <property type="match status" value="1"/>
</dbReference>
<feature type="domain" description="HAMP" evidence="14">
    <location>
        <begin position="231"/>
        <end position="283"/>
    </location>
</feature>
<evidence type="ECO:0000256" key="11">
    <source>
        <dbReference type="SAM" id="MobiDB-lite"/>
    </source>
</evidence>
<accession>A0A7X9XU47</accession>
<keyword evidence="9" id="KW-0902">Two-component regulatory system</keyword>
<feature type="transmembrane region" description="Helical" evidence="12">
    <location>
        <begin position="42"/>
        <end position="60"/>
    </location>
</feature>